<accession>A0A3Q9R9N4</accession>
<dbReference type="Proteomes" id="UP000288162">
    <property type="component" value="Segment"/>
</dbReference>
<evidence type="ECO:0000313" key="2">
    <source>
        <dbReference type="Proteomes" id="UP000288162"/>
    </source>
</evidence>
<dbReference type="GeneID" id="64948004"/>
<name>A0A3Q9R9N4_9CAUD</name>
<sequence>MKILRSLATAVAIVRLAARGGWDIEIYDPFPEDEEFLG</sequence>
<keyword evidence="2" id="KW-1185">Reference proteome</keyword>
<dbReference type="EMBL" id="MK284522">
    <property type="protein sequence ID" value="AZV00796.1"/>
    <property type="molecule type" value="Genomic_DNA"/>
</dbReference>
<reference evidence="1 2" key="1">
    <citation type="submission" date="2018-12" db="EMBL/GenBank/DDBJ databases">
        <authorList>
            <person name="Thompson B.N."/>
            <person name="Stekardis J.M."/>
            <person name="Congleton H.K."/>
            <person name="Gaffney B.L."/>
            <person name="Staples A.K."/>
            <person name="King R.A."/>
            <person name="Rinehart C.A."/>
            <person name="Rowland N.S."/>
            <person name="Garlena R.A."/>
            <person name="Russell D.A."/>
            <person name="Pope W.H."/>
            <person name="Jacobs-Sera D."/>
            <person name="Hendrix R.W."/>
            <person name="Hatfull G.F."/>
        </authorList>
    </citation>
    <scope>NUCLEOTIDE SEQUENCE [LARGE SCALE GENOMIC DNA]</scope>
</reference>
<proteinExistence type="predicted"/>
<gene>
    <name evidence="1" type="primary">1</name>
    <name evidence="1" type="ORF">SEA_MALEC_1</name>
</gene>
<evidence type="ECO:0000313" key="1">
    <source>
        <dbReference type="EMBL" id="AZV00796.1"/>
    </source>
</evidence>
<protein>
    <submittedName>
        <fullName evidence="1">Uncharacterized protein</fullName>
    </submittedName>
</protein>
<organism evidence="1 2">
    <name type="scientific">Mycobacterium phage Malec</name>
    <dbReference type="NCBI Taxonomy" id="2500574"/>
    <lineage>
        <taxon>Viruses</taxon>
        <taxon>Duplodnaviria</taxon>
        <taxon>Heunggongvirae</taxon>
        <taxon>Uroviricota</taxon>
        <taxon>Caudoviricetes</taxon>
        <taxon>Turbidovirus</taxon>
        <taxon>Turbidovirus malec</taxon>
    </lineage>
</organism>
<dbReference type="RefSeq" id="YP_010064093.1">
    <property type="nucleotide sequence ID" value="NC_054813.1"/>
</dbReference>
<dbReference type="KEGG" id="vg:64948004"/>